<evidence type="ECO:0000313" key="1">
    <source>
        <dbReference type="EMBL" id="KAK8194266.1"/>
    </source>
</evidence>
<comment type="caution">
    <text evidence="1">The sequence shown here is derived from an EMBL/GenBank/DDBJ whole genome shotgun (WGS) entry which is preliminary data.</text>
</comment>
<organism evidence="1 2">
    <name type="scientific">Zalaria obscura</name>
    <dbReference type="NCBI Taxonomy" id="2024903"/>
    <lineage>
        <taxon>Eukaryota</taxon>
        <taxon>Fungi</taxon>
        <taxon>Dikarya</taxon>
        <taxon>Ascomycota</taxon>
        <taxon>Pezizomycotina</taxon>
        <taxon>Dothideomycetes</taxon>
        <taxon>Dothideomycetidae</taxon>
        <taxon>Dothideales</taxon>
        <taxon>Zalariaceae</taxon>
        <taxon>Zalaria</taxon>
    </lineage>
</organism>
<dbReference type="Proteomes" id="UP001320706">
    <property type="component" value="Unassembled WGS sequence"/>
</dbReference>
<reference evidence="1" key="1">
    <citation type="submission" date="2024-02" db="EMBL/GenBank/DDBJ databases">
        <title>Metagenome Assembled Genome of Zalaria obscura JY119.</title>
        <authorList>
            <person name="Vighnesh L."/>
            <person name="Jagadeeshwari U."/>
            <person name="Venkata Ramana C."/>
            <person name="Sasikala C."/>
        </authorList>
    </citation>
    <scope>NUCLEOTIDE SEQUENCE</scope>
    <source>
        <strain evidence="1">JY119</strain>
    </source>
</reference>
<accession>A0ACC3S3V7</accession>
<protein>
    <submittedName>
        <fullName evidence="1">Uncharacterized protein</fullName>
    </submittedName>
</protein>
<gene>
    <name evidence="1" type="ORF">M8818_007454</name>
</gene>
<evidence type="ECO:0000313" key="2">
    <source>
        <dbReference type="Proteomes" id="UP001320706"/>
    </source>
</evidence>
<sequence length="575" mass="63490">MRHTGALLCLGAASVAYAASDSPRPRGVGPEFAKFYKDSNAFTCISNPSITLLPSQVNDDYCDCPDGSDEPGTAACAHLSTLSPSTPANVAAHDSVNATIVLPGFYCKNKGHQPSYLHFGNVNDGVCDYELCCDGSDEWEGVGGVKCEDRCKEIGKEWRKMDEARQRSMGNAVKRRKELVTEAGRLRKEVEDRVQTLHTQIQGAEKHVADLERELEDVQRREKGKVVKGNVGEKAGKLGVLVGLARQRIDELKENLIRTKGERNSAKERMEELEAILSTFKEEYNPNFNDEGVKRAVRAWENYVAKDKPTVGDAAHDRDIDEIVKSDEENGINWDEYTGQEEESDVDLLYDFEAYLPVPFRTWLDQKLRDLRIMLVENGILADLSTDSSGSEPKAVAEARNRLSAAQDELKNAQNGLNSHNEDLNKDYGPSDVFRALKDTCISTDSGEYTYELCFMGRTTQKPKKGGGHTNMGSYNRLETIHVDEDLPADGRGLGKGDRIAMKHEGGQHCWNGPNRSTTVVLACAEKEEIWKIVEEEKCVYRMEVGTPAVCGLDGNGSGNGGGDGEAKKSPRDEL</sequence>
<name>A0ACC3S3V7_9PEZI</name>
<proteinExistence type="predicted"/>
<keyword evidence="2" id="KW-1185">Reference proteome</keyword>
<dbReference type="EMBL" id="JAMKPW020000043">
    <property type="protein sequence ID" value="KAK8194266.1"/>
    <property type="molecule type" value="Genomic_DNA"/>
</dbReference>